<comment type="caution">
    <text evidence="2">The sequence shown here is derived from an EMBL/GenBank/DDBJ whole genome shotgun (WGS) entry which is preliminary data.</text>
</comment>
<sequence>MMPGHSNNNNISIGAMPSSSSSSANSGGHLHSIGQENAILIPLIQRVMSPSDCTVSQSTLKSPTYMDTSNNTDDDQSLHSTMQESGVITSAEVVMDSALDSSDLTTLHPVAMETREMVNCQNAAVSS</sequence>
<evidence type="ECO:0000256" key="1">
    <source>
        <dbReference type="SAM" id="MobiDB-lite"/>
    </source>
</evidence>
<dbReference type="Proteomes" id="UP000678393">
    <property type="component" value="Unassembled WGS sequence"/>
</dbReference>
<accession>A0A8S3ZDL7</accession>
<name>A0A8S3ZDL7_9EUPU</name>
<protein>
    <submittedName>
        <fullName evidence="2">Uncharacterized protein</fullName>
    </submittedName>
</protein>
<reference evidence="2" key="1">
    <citation type="submission" date="2021-04" db="EMBL/GenBank/DDBJ databases">
        <authorList>
            <consortium name="Molecular Ecology Group"/>
        </authorList>
    </citation>
    <scope>NUCLEOTIDE SEQUENCE</scope>
</reference>
<evidence type="ECO:0000313" key="3">
    <source>
        <dbReference type="Proteomes" id="UP000678393"/>
    </source>
</evidence>
<dbReference type="EMBL" id="CAJHNH020002635">
    <property type="protein sequence ID" value="CAG5127289.1"/>
    <property type="molecule type" value="Genomic_DNA"/>
</dbReference>
<keyword evidence="3" id="KW-1185">Reference proteome</keyword>
<evidence type="ECO:0000313" key="2">
    <source>
        <dbReference type="EMBL" id="CAG5127289.1"/>
    </source>
</evidence>
<gene>
    <name evidence="2" type="ORF">CUNI_LOCUS12847</name>
</gene>
<feature type="region of interest" description="Disordered" evidence="1">
    <location>
        <begin position="54"/>
        <end position="79"/>
    </location>
</feature>
<proteinExistence type="predicted"/>
<dbReference type="AlphaFoldDB" id="A0A8S3ZDL7"/>
<organism evidence="2 3">
    <name type="scientific">Candidula unifasciata</name>
    <dbReference type="NCBI Taxonomy" id="100452"/>
    <lineage>
        <taxon>Eukaryota</taxon>
        <taxon>Metazoa</taxon>
        <taxon>Spiralia</taxon>
        <taxon>Lophotrochozoa</taxon>
        <taxon>Mollusca</taxon>
        <taxon>Gastropoda</taxon>
        <taxon>Heterobranchia</taxon>
        <taxon>Euthyneura</taxon>
        <taxon>Panpulmonata</taxon>
        <taxon>Eupulmonata</taxon>
        <taxon>Stylommatophora</taxon>
        <taxon>Helicina</taxon>
        <taxon>Helicoidea</taxon>
        <taxon>Geomitridae</taxon>
        <taxon>Candidula</taxon>
    </lineage>
</organism>
<feature type="compositionally biased region" description="Polar residues" evidence="1">
    <location>
        <begin position="54"/>
        <end position="71"/>
    </location>
</feature>
<feature type="compositionally biased region" description="Low complexity" evidence="1">
    <location>
        <begin position="10"/>
        <end position="27"/>
    </location>
</feature>
<feature type="non-terminal residue" evidence="2">
    <location>
        <position position="1"/>
    </location>
</feature>
<feature type="region of interest" description="Disordered" evidence="1">
    <location>
        <begin position="1"/>
        <end position="31"/>
    </location>
</feature>